<evidence type="ECO:0000256" key="1">
    <source>
        <dbReference type="SAM" id="Phobius"/>
    </source>
</evidence>
<dbReference type="EMBL" id="CAMGYJ010000008">
    <property type="protein sequence ID" value="CAI0464941.1"/>
    <property type="molecule type" value="Genomic_DNA"/>
</dbReference>
<accession>A0AAV0P288</accession>
<reference evidence="2" key="1">
    <citation type="submission" date="2022-08" db="EMBL/GenBank/DDBJ databases">
        <authorList>
            <person name="Gutierrez-Valencia J."/>
        </authorList>
    </citation>
    <scope>NUCLEOTIDE SEQUENCE</scope>
</reference>
<evidence type="ECO:0000313" key="3">
    <source>
        <dbReference type="Proteomes" id="UP001154282"/>
    </source>
</evidence>
<gene>
    <name evidence="2" type="ORF">LITE_LOCUS36393</name>
</gene>
<dbReference type="AlphaFoldDB" id="A0AAV0P288"/>
<name>A0AAV0P288_9ROSI</name>
<proteinExistence type="predicted"/>
<dbReference type="Proteomes" id="UP001154282">
    <property type="component" value="Unassembled WGS sequence"/>
</dbReference>
<feature type="transmembrane region" description="Helical" evidence="1">
    <location>
        <begin position="39"/>
        <end position="58"/>
    </location>
</feature>
<sequence length="184" mass="20067">MEEGILHKGTRHRGTLSTLLHMGIHSHHTADTLPMEDTLLRAILPPADTLLLLVVVILPTEDMAVTLQLVILVLPINLGMGAVWGQCWREVRRLQLLHTGLITLLIVLMDMEGTVMDMEEGMAIMASSSTGSLASMGCLESTRVGNTSRGGSENISYACPLERIQTITFHPFLVVTSVAYILLP</sequence>
<feature type="transmembrane region" description="Helical" evidence="1">
    <location>
        <begin position="64"/>
        <end position="84"/>
    </location>
</feature>
<evidence type="ECO:0000313" key="2">
    <source>
        <dbReference type="EMBL" id="CAI0464941.1"/>
    </source>
</evidence>
<comment type="caution">
    <text evidence="2">The sequence shown here is derived from an EMBL/GenBank/DDBJ whole genome shotgun (WGS) entry which is preliminary data.</text>
</comment>
<organism evidence="2 3">
    <name type="scientific">Linum tenue</name>
    <dbReference type="NCBI Taxonomy" id="586396"/>
    <lineage>
        <taxon>Eukaryota</taxon>
        <taxon>Viridiplantae</taxon>
        <taxon>Streptophyta</taxon>
        <taxon>Embryophyta</taxon>
        <taxon>Tracheophyta</taxon>
        <taxon>Spermatophyta</taxon>
        <taxon>Magnoliopsida</taxon>
        <taxon>eudicotyledons</taxon>
        <taxon>Gunneridae</taxon>
        <taxon>Pentapetalae</taxon>
        <taxon>rosids</taxon>
        <taxon>fabids</taxon>
        <taxon>Malpighiales</taxon>
        <taxon>Linaceae</taxon>
        <taxon>Linum</taxon>
    </lineage>
</organism>
<keyword evidence="3" id="KW-1185">Reference proteome</keyword>
<keyword evidence="1" id="KW-1133">Transmembrane helix</keyword>
<feature type="transmembrane region" description="Helical" evidence="1">
    <location>
        <begin position="96"/>
        <end position="115"/>
    </location>
</feature>
<keyword evidence="1" id="KW-0472">Membrane</keyword>
<protein>
    <submittedName>
        <fullName evidence="2">Uncharacterized protein</fullName>
    </submittedName>
</protein>
<keyword evidence="1" id="KW-0812">Transmembrane</keyword>